<evidence type="ECO:0000256" key="1">
    <source>
        <dbReference type="SAM" id="Phobius"/>
    </source>
</evidence>
<name>A0ABD0SS77_LOXSC</name>
<dbReference type="PANTHER" id="PTHR31650:SF1">
    <property type="entry name" value="WAX ESTER SYNTHASE_DIACYLGLYCEROL ACYLTRANSFERASE 4-RELATED"/>
    <property type="match status" value="1"/>
</dbReference>
<dbReference type="InterPro" id="IPR045034">
    <property type="entry name" value="O-acyltransferase_WSD1-like"/>
</dbReference>
<accession>A0ABD0SS77</accession>
<evidence type="ECO:0000313" key="4">
    <source>
        <dbReference type="Proteomes" id="UP001549921"/>
    </source>
</evidence>
<dbReference type="Pfam" id="PF06974">
    <property type="entry name" value="WS_DGAT_C"/>
    <property type="match status" value="1"/>
</dbReference>
<reference evidence="3 4" key="1">
    <citation type="submission" date="2024-06" db="EMBL/GenBank/DDBJ databases">
        <title>A chromosome-level genome assembly of beet webworm, Loxostege sticticalis.</title>
        <authorList>
            <person name="Zhang Y."/>
        </authorList>
    </citation>
    <scope>NUCLEOTIDE SEQUENCE [LARGE SCALE GENOMIC DNA]</scope>
    <source>
        <strain evidence="3">AQ028</strain>
        <tissue evidence="3">Male pupae</tissue>
    </source>
</reference>
<dbReference type="PANTHER" id="PTHR31650">
    <property type="entry name" value="O-ACYLTRANSFERASE (WSD1-LIKE) FAMILY PROTEIN"/>
    <property type="match status" value="1"/>
</dbReference>
<proteinExistence type="predicted"/>
<feature type="transmembrane region" description="Helical" evidence="1">
    <location>
        <begin position="87"/>
        <end position="113"/>
    </location>
</feature>
<dbReference type="InterPro" id="IPR009721">
    <property type="entry name" value="O-acyltransferase_WSD1_C"/>
</dbReference>
<feature type="transmembrane region" description="Helical" evidence="1">
    <location>
        <begin position="45"/>
        <end position="66"/>
    </location>
</feature>
<protein>
    <recommendedName>
        <fullName evidence="2">O-acyltransferase WSD1 C-terminal domain-containing protein</fullName>
    </recommendedName>
</protein>
<dbReference type="EMBL" id="JBEDNZ010000016">
    <property type="protein sequence ID" value="KAL0822377.1"/>
    <property type="molecule type" value="Genomic_DNA"/>
</dbReference>
<evidence type="ECO:0000313" key="3">
    <source>
        <dbReference type="EMBL" id="KAL0822377.1"/>
    </source>
</evidence>
<organism evidence="3 4">
    <name type="scientific">Loxostege sticticalis</name>
    <name type="common">Beet webworm moth</name>
    <dbReference type="NCBI Taxonomy" id="481309"/>
    <lineage>
        <taxon>Eukaryota</taxon>
        <taxon>Metazoa</taxon>
        <taxon>Ecdysozoa</taxon>
        <taxon>Arthropoda</taxon>
        <taxon>Hexapoda</taxon>
        <taxon>Insecta</taxon>
        <taxon>Pterygota</taxon>
        <taxon>Neoptera</taxon>
        <taxon>Endopterygota</taxon>
        <taxon>Lepidoptera</taxon>
        <taxon>Glossata</taxon>
        <taxon>Ditrysia</taxon>
        <taxon>Pyraloidea</taxon>
        <taxon>Crambidae</taxon>
        <taxon>Pyraustinae</taxon>
        <taxon>Loxostege</taxon>
    </lineage>
</organism>
<keyword evidence="1" id="KW-0812">Transmembrane</keyword>
<keyword evidence="1" id="KW-1133">Transmembrane helix</keyword>
<dbReference type="Proteomes" id="UP001549921">
    <property type="component" value="Unassembled WGS sequence"/>
</dbReference>
<sequence>MYNPRLYLNCSVSKFFLSENASDGTNMVIRQQYTTESNNDGLGSITAFTAIIAGILINAILHYSFCKSSSVVSLKRRFLNTKTVSRILAFLVLVISLPLVILFLVLALCYKLLCLVIIRRRDKHFVGFLDSFDVFWSLEDDATINVIGVIESDSPEKLVNNIKVKLQNIAVANNGIEKIFYRRNEEYGFYYWRKYSLVDVSQYVEVIDLPDKSELTVVDLEDVMDEISNQSLPYENEGLFKIFVTKQRMGNQDDERGEYGIIFVIHHSVGDGVALLEFLCETLADRHETHPVNMFAVPEARINDTPAALMDMMLKLCEIPLCFVDTILRKPDENSLHGPSLLGKKSFRWTESDENLLAMVKEIKDNVDNLNFSDILATALSSGLHNYFTKTMAHVPEDLAVIVPVRFPKSSSINTNLLMKNDFSVTILELPIKDKRNLNEIKSRCDNLRKSADPLSNHYFIKLVSILPRQILQPLLNSTVATMVFSNMPGPNQLSICGGNVLKELVFFVPHKGNTGLDVTALCYGGVLRLAASADRALIPDPELLSFILDGMVCEIKRLHNQYAKK</sequence>
<feature type="domain" description="O-acyltransferase WSD1 C-terminal" evidence="2">
    <location>
        <begin position="421"/>
        <end position="545"/>
    </location>
</feature>
<dbReference type="AlphaFoldDB" id="A0ABD0SS77"/>
<evidence type="ECO:0000259" key="2">
    <source>
        <dbReference type="Pfam" id="PF06974"/>
    </source>
</evidence>
<gene>
    <name evidence="3" type="ORF">ABMA28_004466</name>
</gene>
<comment type="caution">
    <text evidence="3">The sequence shown here is derived from an EMBL/GenBank/DDBJ whole genome shotgun (WGS) entry which is preliminary data.</text>
</comment>
<keyword evidence="1" id="KW-0472">Membrane</keyword>